<dbReference type="InterPro" id="IPR036527">
    <property type="entry name" value="SCP2_sterol-bd_dom_sf"/>
</dbReference>
<dbReference type="EMBL" id="MELK01000015">
    <property type="protein sequence ID" value="OFW59506.1"/>
    <property type="molecule type" value="Genomic_DNA"/>
</dbReference>
<evidence type="ECO:0000259" key="1">
    <source>
        <dbReference type="Pfam" id="PF02036"/>
    </source>
</evidence>
<gene>
    <name evidence="2" type="ORF">A2Y75_11640</name>
</gene>
<dbReference type="PANTHER" id="PTHR10094:SF25">
    <property type="entry name" value="SCP2 STEROL-BINDING DOMAIN-CONTAINING PROTEIN 1"/>
    <property type="match status" value="1"/>
</dbReference>
<dbReference type="SUPFAM" id="SSF55718">
    <property type="entry name" value="SCP-like"/>
    <property type="match status" value="1"/>
</dbReference>
<dbReference type="STRING" id="1797197.A2Y75_11640"/>
<name>A0A1F2WRU2_9ACTN</name>
<evidence type="ECO:0000313" key="3">
    <source>
        <dbReference type="Proteomes" id="UP000177876"/>
    </source>
</evidence>
<dbReference type="PANTHER" id="PTHR10094">
    <property type="entry name" value="STEROL CARRIER PROTEIN 2 SCP-2 FAMILY PROTEIN"/>
    <property type="match status" value="1"/>
</dbReference>
<organism evidence="2 3">
    <name type="scientific">Candidatus Solincola sediminis</name>
    <dbReference type="NCBI Taxonomy" id="1797199"/>
    <lineage>
        <taxon>Bacteria</taxon>
        <taxon>Bacillati</taxon>
        <taxon>Actinomycetota</taxon>
        <taxon>Candidatus Geothermincolia</taxon>
        <taxon>Candidatus Geothermincolales</taxon>
        <taxon>Candidatus Geothermincolaceae</taxon>
        <taxon>Candidatus Solincola</taxon>
    </lineage>
</organism>
<dbReference type="GO" id="GO:0005829">
    <property type="term" value="C:cytosol"/>
    <property type="evidence" value="ECO:0007669"/>
    <property type="project" value="TreeGrafter"/>
</dbReference>
<feature type="domain" description="SCP2" evidence="1">
    <location>
        <begin position="120"/>
        <end position="192"/>
    </location>
</feature>
<dbReference type="InterPro" id="IPR003033">
    <property type="entry name" value="SCP2_sterol-bd_dom"/>
</dbReference>
<evidence type="ECO:0000313" key="2">
    <source>
        <dbReference type="EMBL" id="OFW59506.1"/>
    </source>
</evidence>
<dbReference type="Proteomes" id="UP000177876">
    <property type="component" value="Unassembled WGS sequence"/>
</dbReference>
<dbReference type="AlphaFoldDB" id="A0A1F2WRU2"/>
<reference evidence="2 3" key="1">
    <citation type="journal article" date="2016" name="Nat. Commun.">
        <title>Thousands of microbial genomes shed light on interconnected biogeochemical processes in an aquifer system.</title>
        <authorList>
            <person name="Anantharaman K."/>
            <person name="Brown C.T."/>
            <person name="Hug L.A."/>
            <person name="Sharon I."/>
            <person name="Castelle C.J."/>
            <person name="Probst A.J."/>
            <person name="Thomas B.C."/>
            <person name="Singh A."/>
            <person name="Wilkins M.J."/>
            <person name="Karaoz U."/>
            <person name="Brodie E.L."/>
            <person name="Williams K.H."/>
            <person name="Hubbard S.S."/>
            <person name="Banfield J.F."/>
        </authorList>
    </citation>
    <scope>NUCLEOTIDE SEQUENCE [LARGE SCALE GENOMIC DNA]</scope>
</reference>
<proteinExistence type="predicted"/>
<comment type="caution">
    <text evidence="2">The sequence shown here is derived from an EMBL/GenBank/DDBJ whole genome shotgun (WGS) entry which is preliminary data.</text>
</comment>
<accession>A0A1F2WRU2</accession>
<dbReference type="Gene3D" id="3.30.1050.10">
    <property type="entry name" value="SCP2 sterol-binding domain"/>
    <property type="match status" value="2"/>
</dbReference>
<dbReference type="Pfam" id="PF02036">
    <property type="entry name" value="SCP2"/>
    <property type="match status" value="1"/>
</dbReference>
<sequence length="193" mass="20828">MEVFVSGDVGVKEYFEDFVPRLFQEQAAKSPASGMEGTVFTAEFDIADGTEQIYGITVKDGKELDVQEGPLDNPLVKIKLPEDVWRKAVTGKMGGAVDMFTDTGQMANRQRFEALKSTQGTMNLVLSLSDGFVANIKIIMNGAETPSVTFRATVEDWAKIATGELAGTAAFMSGKLKMDGDMSFAMALGNLMS</sequence>
<protein>
    <recommendedName>
        <fullName evidence="1">SCP2 domain-containing protein</fullName>
    </recommendedName>
</protein>